<dbReference type="GO" id="GO:0019752">
    <property type="term" value="P:carboxylic acid metabolic process"/>
    <property type="evidence" value="ECO:0007669"/>
    <property type="project" value="InterPro"/>
</dbReference>
<dbReference type="NCBIfam" id="NF005074">
    <property type="entry name" value="PRK06498.1"/>
    <property type="match status" value="1"/>
</dbReference>
<evidence type="ECO:0000256" key="7">
    <source>
        <dbReference type="PIRSR" id="PIRSR001362-3"/>
    </source>
</evidence>
<reference evidence="8 9" key="1">
    <citation type="journal article" date="2011" name="Syst. Appl. Microbiol.">
        <title>Defluviimonas denitrificans gen. nov., sp. nov., and Pararhodobacter aggregans gen. nov., sp. nov., non-phototrophic Rhodobacteraceae from the biofilter of a marine aquaculture.</title>
        <authorList>
            <person name="Foesel B.U."/>
            <person name="Drake H.L."/>
            <person name="Schramm A."/>
        </authorList>
    </citation>
    <scope>NUCLEOTIDE SEQUENCE [LARGE SCALE GENOMIC DNA]</scope>
    <source>
        <strain evidence="8 9">D1-19</strain>
    </source>
</reference>
<dbReference type="AlphaFoldDB" id="A0A2T7UUS4"/>
<dbReference type="InterPro" id="IPR039556">
    <property type="entry name" value="ICL/PEPM"/>
</dbReference>
<evidence type="ECO:0000256" key="6">
    <source>
        <dbReference type="PIRSR" id="PIRSR001362-1"/>
    </source>
</evidence>
<evidence type="ECO:0000256" key="5">
    <source>
        <dbReference type="ARBA" id="ARBA00031921"/>
    </source>
</evidence>
<evidence type="ECO:0000313" key="9">
    <source>
        <dbReference type="Proteomes" id="UP000244810"/>
    </source>
</evidence>
<proteinExistence type="predicted"/>
<comment type="caution">
    <text evidence="8">The sequence shown here is derived from an EMBL/GenBank/DDBJ whole genome shotgun (WGS) entry which is preliminary data.</text>
</comment>
<feature type="active site" description="Proton acceptor" evidence="6">
    <location>
        <position position="216"/>
    </location>
</feature>
<evidence type="ECO:0000256" key="4">
    <source>
        <dbReference type="ARBA" id="ARBA00031022"/>
    </source>
</evidence>
<dbReference type="Gene3D" id="3.20.20.60">
    <property type="entry name" value="Phosphoenolpyruvate-binding domains"/>
    <property type="match status" value="1"/>
</dbReference>
<keyword evidence="7" id="KW-0479">Metal-binding</keyword>
<dbReference type="SUPFAM" id="SSF51621">
    <property type="entry name" value="Phosphoenolpyruvate/pyruvate domain"/>
    <property type="match status" value="1"/>
</dbReference>
<comment type="catalytic activity">
    <reaction evidence="3">
        <text>D-threo-isocitrate = glyoxylate + succinate</text>
        <dbReference type="Rhea" id="RHEA:13245"/>
        <dbReference type="ChEBI" id="CHEBI:15562"/>
        <dbReference type="ChEBI" id="CHEBI:30031"/>
        <dbReference type="ChEBI" id="CHEBI:36655"/>
        <dbReference type="EC" id="4.1.3.1"/>
    </reaction>
</comment>
<dbReference type="PANTHER" id="PTHR21631:SF3">
    <property type="entry name" value="BIFUNCTIONAL GLYOXYLATE CYCLE PROTEIN"/>
    <property type="match status" value="1"/>
</dbReference>
<dbReference type="CDD" id="cd00377">
    <property type="entry name" value="ICL_PEPM"/>
    <property type="match status" value="1"/>
</dbReference>
<accession>A0A2T7UUS4</accession>
<name>A0A2T7UUS4_9RHOB</name>
<evidence type="ECO:0000256" key="2">
    <source>
        <dbReference type="ARBA" id="ARBA00023239"/>
    </source>
</evidence>
<dbReference type="OrthoDB" id="8629576at2"/>
<sequence length="531" mass="58075">MAQRRTYADLHAEALARYPEGRTSGGVSVDDIVQLKRQNTGDTHLDIAREMARVMRADMAAYDADASKFTQSLGCWSGFHAQQMIKSVKRLRGTAKGTYVYLSGWMVAGLRNRWGHLPDQSMHEKTAVADLIEEIYTSLRQADEVALNDLFKDLRAATTEAIAAIDGFETHVVPIIADIDAGFGNEHATYLLAKELIKAGACALQIENQVSDAKQCGHQDGKVTVPREDFIETLRACRLAFEELGVDDGVIVARTDSLGAGLTQKVPVSARPGDLASDYVKWLDTEQITEANPIREGEMALYQGGEFVKPRRLPNGLFPFKAGTGRARVIEDCIASLNEGGADLLWIETDTPNVDEIAGMVAEIREKAPGAKLTYSNSPSFNWTLNLRKQVRAQWIAEGRIAEGDYPAGSALMKPDFDATDLGLEAEARLRAFQTDIAARAGVFHNLITLPTFHLTAKSMDDLSRGYFGEDKMLAYVATVQREEIRRGISAVKHQREVGSDLGDSFKEMVGGARALKAGGSANTMNQFAAE</sequence>
<dbReference type="Pfam" id="PF00463">
    <property type="entry name" value="ICL"/>
    <property type="match status" value="3"/>
</dbReference>
<keyword evidence="7" id="KW-0460">Magnesium</keyword>
<feature type="binding site" evidence="7">
    <location>
        <position position="178"/>
    </location>
    <ligand>
        <name>Mg(2+)</name>
        <dbReference type="ChEBI" id="CHEBI:18420"/>
    </ligand>
</feature>
<keyword evidence="9" id="KW-1185">Reference proteome</keyword>
<evidence type="ECO:0000256" key="1">
    <source>
        <dbReference type="ARBA" id="ARBA00017446"/>
    </source>
</evidence>
<dbReference type="RefSeq" id="WP_107750690.1">
    <property type="nucleotide sequence ID" value="NZ_QBKF01000002.1"/>
</dbReference>
<gene>
    <name evidence="8" type="ORF">DDE23_05000</name>
</gene>
<dbReference type="PIRSF" id="PIRSF001362">
    <property type="entry name" value="Isocit_lyase"/>
    <property type="match status" value="1"/>
</dbReference>
<protein>
    <recommendedName>
        <fullName evidence="1">Isocitrate lyase</fullName>
    </recommendedName>
    <alternativeName>
        <fullName evidence="4">Isocitrase</fullName>
    </alternativeName>
    <alternativeName>
        <fullName evidence="5">Isocitratase</fullName>
    </alternativeName>
</protein>
<dbReference type="Proteomes" id="UP000244810">
    <property type="component" value="Unassembled WGS sequence"/>
</dbReference>
<dbReference type="EMBL" id="QDDR01000002">
    <property type="protein sequence ID" value="PVE48422.1"/>
    <property type="molecule type" value="Genomic_DNA"/>
</dbReference>
<dbReference type="InterPro" id="IPR006254">
    <property type="entry name" value="Isocitrate_lyase"/>
</dbReference>
<dbReference type="PANTHER" id="PTHR21631">
    <property type="entry name" value="ISOCITRATE LYASE/MALATE SYNTHASE"/>
    <property type="match status" value="1"/>
</dbReference>
<dbReference type="InterPro" id="IPR015813">
    <property type="entry name" value="Pyrv/PenolPyrv_kinase-like_dom"/>
</dbReference>
<evidence type="ECO:0000313" key="8">
    <source>
        <dbReference type="EMBL" id="PVE48422.1"/>
    </source>
</evidence>
<organism evidence="8 9">
    <name type="scientific">Pararhodobacter aggregans</name>
    <dbReference type="NCBI Taxonomy" id="404875"/>
    <lineage>
        <taxon>Bacteria</taxon>
        <taxon>Pseudomonadati</taxon>
        <taxon>Pseudomonadota</taxon>
        <taxon>Alphaproteobacteria</taxon>
        <taxon>Rhodobacterales</taxon>
        <taxon>Paracoccaceae</taxon>
        <taxon>Pararhodobacter</taxon>
    </lineage>
</organism>
<comment type="cofactor">
    <cofactor evidence="7">
        <name>Mg(2+)</name>
        <dbReference type="ChEBI" id="CHEBI:18420"/>
    </cofactor>
    <text evidence="7">Can also use Mn(2+) ion.</text>
</comment>
<dbReference type="InterPro" id="IPR040442">
    <property type="entry name" value="Pyrv_kinase-like_dom_sf"/>
</dbReference>
<keyword evidence="2 8" id="KW-0456">Lyase</keyword>
<dbReference type="GO" id="GO:0004451">
    <property type="term" value="F:isocitrate lyase activity"/>
    <property type="evidence" value="ECO:0007669"/>
    <property type="project" value="UniProtKB-EC"/>
</dbReference>
<dbReference type="GO" id="GO:0046872">
    <property type="term" value="F:metal ion binding"/>
    <property type="evidence" value="ECO:0007669"/>
    <property type="project" value="UniProtKB-KW"/>
</dbReference>
<evidence type="ECO:0000256" key="3">
    <source>
        <dbReference type="ARBA" id="ARBA00023531"/>
    </source>
</evidence>